<protein>
    <submittedName>
        <fullName evidence="2">Uncharacterized protein</fullName>
    </submittedName>
</protein>
<dbReference type="Proteomes" id="UP001642483">
    <property type="component" value="Unassembled WGS sequence"/>
</dbReference>
<name>A0ABP0G374_CLALP</name>
<comment type="caution">
    <text evidence="2">The sequence shown here is derived from an EMBL/GenBank/DDBJ whole genome shotgun (WGS) entry which is preliminary data.</text>
</comment>
<dbReference type="EMBL" id="CAWYQH010000102">
    <property type="protein sequence ID" value="CAK8686285.1"/>
    <property type="molecule type" value="Genomic_DNA"/>
</dbReference>
<evidence type="ECO:0000313" key="1">
    <source>
        <dbReference type="EMBL" id="CAK8686285.1"/>
    </source>
</evidence>
<sequence length="120" mass="13569">MFNHENFSSNYPPKSDIRKSKLTELKSALKSQQRFIKVFSMESDAMTEASFVMSQYSKCVIKCQKKSPPNSRIIHGCKGSTTINSGKSTANKLTRGQLTVTSIYLEPTDLKSYNFIKQQC</sequence>
<proteinExistence type="predicted"/>
<dbReference type="EMBL" id="CAWYQH010000102">
    <property type="protein sequence ID" value="CAK8686301.1"/>
    <property type="molecule type" value="Genomic_DNA"/>
</dbReference>
<organism evidence="2 3">
    <name type="scientific">Clavelina lepadiformis</name>
    <name type="common">Light-bulb sea squirt</name>
    <name type="synonym">Ascidia lepadiformis</name>
    <dbReference type="NCBI Taxonomy" id="159417"/>
    <lineage>
        <taxon>Eukaryota</taxon>
        <taxon>Metazoa</taxon>
        <taxon>Chordata</taxon>
        <taxon>Tunicata</taxon>
        <taxon>Ascidiacea</taxon>
        <taxon>Aplousobranchia</taxon>
        <taxon>Clavelinidae</taxon>
        <taxon>Clavelina</taxon>
    </lineage>
</organism>
<accession>A0ABP0G374</accession>
<keyword evidence="3" id="KW-1185">Reference proteome</keyword>
<gene>
    <name evidence="1" type="ORF">CVLEPA_LOCUS18234</name>
    <name evidence="2" type="ORF">CVLEPA_LOCUS18250</name>
</gene>
<evidence type="ECO:0000313" key="3">
    <source>
        <dbReference type="Proteomes" id="UP001642483"/>
    </source>
</evidence>
<reference evidence="2 3" key="1">
    <citation type="submission" date="2024-02" db="EMBL/GenBank/DDBJ databases">
        <authorList>
            <person name="Daric V."/>
            <person name="Darras S."/>
        </authorList>
    </citation>
    <scope>NUCLEOTIDE SEQUENCE [LARGE SCALE GENOMIC DNA]</scope>
</reference>
<evidence type="ECO:0000313" key="2">
    <source>
        <dbReference type="EMBL" id="CAK8686301.1"/>
    </source>
</evidence>